<dbReference type="EMBL" id="JAVDTI010000004">
    <property type="protein sequence ID" value="MDR6807334.1"/>
    <property type="molecule type" value="Genomic_DNA"/>
</dbReference>
<dbReference type="RefSeq" id="WP_309987666.1">
    <property type="nucleotide sequence ID" value="NZ_JAVDTI010000004.1"/>
</dbReference>
<evidence type="ECO:0000313" key="1">
    <source>
        <dbReference type="EMBL" id="MDR6807334.1"/>
    </source>
</evidence>
<gene>
    <name evidence="1" type="ORF">J2W84_004385</name>
</gene>
<dbReference type="Proteomes" id="UP001264980">
    <property type="component" value="Unassembled WGS sequence"/>
</dbReference>
<comment type="caution">
    <text evidence="1">The sequence shown here is derived from an EMBL/GenBank/DDBJ whole genome shotgun (WGS) entry which is preliminary data.</text>
</comment>
<organism evidence="1 2">
    <name type="scientific">Dyadobacter fermentans</name>
    <dbReference type="NCBI Taxonomy" id="94254"/>
    <lineage>
        <taxon>Bacteria</taxon>
        <taxon>Pseudomonadati</taxon>
        <taxon>Bacteroidota</taxon>
        <taxon>Cytophagia</taxon>
        <taxon>Cytophagales</taxon>
        <taxon>Spirosomataceae</taxon>
        <taxon>Dyadobacter</taxon>
    </lineage>
</organism>
<protein>
    <submittedName>
        <fullName evidence="1">Uncharacterized protein</fullName>
    </submittedName>
</protein>
<evidence type="ECO:0000313" key="2">
    <source>
        <dbReference type="Proteomes" id="UP001264980"/>
    </source>
</evidence>
<sequence>MNTHMEKHKEMESEAWMEELLKDKERIIAAIKNSPGLQRRNREAAEMLSKLKPPFPWDDHYAQKKD</sequence>
<proteinExistence type="predicted"/>
<keyword evidence="2" id="KW-1185">Reference proteome</keyword>
<accession>A0ABU1R1P7</accession>
<reference evidence="1 2" key="1">
    <citation type="submission" date="2023-07" db="EMBL/GenBank/DDBJ databases">
        <title>Sorghum-associated microbial communities from plants grown in Nebraska, USA.</title>
        <authorList>
            <person name="Schachtman D."/>
        </authorList>
    </citation>
    <scope>NUCLEOTIDE SEQUENCE [LARGE SCALE GENOMIC DNA]</scope>
    <source>
        <strain evidence="1 2">BE57</strain>
    </source>
</reference>
<name>A0ABU1R1P7_9BACT</name>